<keyword evidence="4 9" id="KW-0863">Zinc-finger</keyword>
<dbReference type="PANTHER" id="PTHR26374:SF471">
    <property type="entry name" value="OS03G0279700 PROTEIN"/>
    <property type="match status" value="1"/>
</dbReference>
<organism evidence="12 13">
    <name type="scientific">Zingiber officinale</name>
    <name type="common">Ginger</name>
    <name type="synonym">Amomum zingiber</name>
    <dbReference type="NCBI Taxonomy" id="94328"/>
    <lineage>
        <taxon>Eukaryota</taxon>
        <taxon>Viridiplantae</taxon>
        <taxon>Streptophyta</taxon>
        <taxon>Embryophyta</taxon>
        <taxon>Tracheophyta</taxon>
        <taxon>Spermatophyta</taxon>
        <taxon>Magnoliopsida</taxon>
        <taxon>Liliopsida</taxon>
        <taxon>Zingiberales</taxon>
        <taxon>Zingiberaceae</taxon>
        <taxon>Zingiber</taxon>
    </lineage>
</organism>
<dbReference type="InterPro" id="IPR036236">
    <property type="entry name" value="Znf_C2H2_sf"/>
</dbReference>
<evidence type="ECO:0000256" key="9">
    <source>
        <dbReference type="PROSITE-ProRule" id="PRU00042"/>
    </source>
</evidence>
<evidence type="ECO:0000313" key="12">
    <source>
        <dbReference type="EMBL" id="KAG6535912.1"/>
    </source>
</evidence>
<evidence type="ECO:0000256" key="2">
    <source>
        <dbReference type="ARBA" id="ARBA00022723"/>
    </source>
</evidence>
<name>A0A8J5HUQ6_ZINOF</name>
<dbReference type="EMBL" id="JACMSC010000001">
    <property type="protein sequence ID" value="KAG6535912.1"/>
    <property type="molecule type" value="Genomic_DNA"/>
</dbReference>
<keyword evidence="2" id="KW-0479">Metal-binding</keyword>
<evidence type="ECO:0000313" key="13">
    <source>
        <dbReference type="Proteomes" id="UP000734854"/>
    </source>
</evidence>
<accession>A0A8J5HUQ6</accession>
<keyword evidence="8" id="KW-0539">Nucleus</keyword>
<dbReference type="PROSITE" id="PS50157">
    <property type="entry name" value="ZINC_FINGER_C2H2_2"/>
    <property type="match status" value="2"/>
</dbReference>
<reference evidence="12 13" key="1">
    <citation type="submission" date="2020-08" db="EMBL/GenBank/DDBJ databases">
        <title>Plant Genome Project.</title>
        <authorList>
            <person name="Zhang R.-G."/>
        </authorList>
    </citation>
    <scope>NUCLEOTIDE SEQUENCE [LARGE SCALE GENOMIC DNA]</scope>
    <source>
        <tissue evidence="12">Rhizome</tissue>
    </source>
</reference>
<keyword evidence="10" id="KW-0732">Signal</keyword>
<protein>
    <recommendedName>
        <fullName evidence="11">C2H2-type domain-containing protein</fullName>
    </recommendedName>
</protein>
<dbReference type="Proteomes" id="UP000734854">
    <property type="component" value="Unassembled WGS sequence"/>
</dbReference>
<comment type="subcellular location">
    <subcellularLocation>
        <location evidence="1">Nucleus</location>
    </subcellularLocation>
</comment>
<proteinExistence type="predicted"/>
<feature type="domain" description="C2H2-type" evidence="11">
    <location>
        <begin position="92"/>
        <end position="114"/>
    </location>
</feature>
<evidence type="ECO:0000256" key="7">
    <source>
        <dbReference type="ARBA" id="ARBA00023163"/>
    </source>
</evidence>
<dbReference type="AlphaFoldDB" id="A0A8J5HUQ6"/>
<dbReference type="InterPro" id="IPR013087">
    <property type="entry name" value="Znf_C2H2_type"/>
</dbReference>
<feature type="chain" id="PRO_5035325114" description="C2H2-type domain-containing protein" evidence="10">
    <location>
        <begin position="18"/>
        <end position="175"/>
    </location>
</feature>
<evidence type="ECO:0000259" key="11">
    <source>
        <dbReference type="PROSITE" id="PS50157"/>
    </source>
</evidence>
<dbReference type="PROSITE" id="PS00028">
    <property type="entry name" value="ZINC_FINGER_C2H2_1"/>
    <property type="match status" value="2"/>
</dbReference>
<feature type="domain" description="C2H2-type" evidence="11">
    <location>
        <begin position="47"/>
        <end position="74"/>
    </location>
</feature>
<dbReference type="PANTHER" id="PTHR26374">
    <property type="entry name" value="ZINC FINGER PROTEIN ZAT5"/>
    <property type="match status" value="1"/>
</dbReference>
<keyword evidence="5" id="KW-0862">Zinc</keyword>
<dbReference type="SUPFAM" id="SSF57667">
    <property type="entry name" value="beta-beta-alpha zinc fingers"/>
    <property type="match status" value="1"/>
</dbReference>
<evidence type="ECO:0000256" key="1">
    <source>
        <dbReference type="ARBA" id="ARBA00004123"/>
    </source>
</evidence>
<sequence length="175" mass="18796">MANVLMLLSQGVAGAGADEGGCFMQFCCRPSKPKPKSTSTSTSGRVFECKTCNRRFPSFQALGSHCASHKKRRLEAAGDPRVQDAPGKMKVHECFICGLEFSVGQALGGHMRRHRVTVAGTVVEGGLIVAGKKAGGEEHRREMLLDLNLPPLENDLKLGLGLENLAVQDKTIPTH</sequence>
<gene>
    <name evidence="12" type="ORF">ZIOFF_000943</name>
</gene>
<evidence type="ECO:0000256" key="6">
    <source>
        <dbReference type="ARBA" id="ARBA00023015"/>
    </source>
</evidence>
<dbReference type="GO" id="GO:0008270">
    <property type="term" value="F:zinc ion binding"/>
    <property type="evidence" value="ECO:0007669"/>
    <property type="project" value="UniProtKB-KW"/>
</dbReference>
<evidence type="ECO:0000256" key="3">
    <source>
        <dbReference type="ARBA" id="ARBA00022737"/>
    </source>
</evidence>
<keyword evidence="7" id="KW-0804">Transcription</keyword>
<comment type="caution">
    <text evidence="12">The sequence shown here is derived from an EMBL/GenBank/DDBJ whole genome shotgun (WGS) entry which is preliminary data.</text>
</comment>
<dbReference type="SMART" id="SM00355">
    <property type="entry name" value="ZnF_C2H2"/>
    <property type="match status" value="2"/>
</dbReference>
<keyword evidence="3" id="KW-0677">Repeat</keyword>
<keyword evidence="6" id="KW-0805">Transcription regulation</keyword>
<evidence type="ECO:0000256" key="5">
    <source>
        <dbReference type="ARBA" id="ARBA00022833"/>
    </source>
</evidence>
<evidence type="ECO:0000256" key="4">
    <source>
        <dbReference type="ARBA" id="ARBA00022771"/>
    </source>
</evidence>
<dbReference type="Pfam" id="PF13912">
    <property type="entry name" value="zf-C2H2_6"/>
    <property type="match status" value="2"/>
</dbReference>
<feature type="signal peptide" evidence="10">
    <location>
        <begin position="1"/>
        <end position="17"/>
    </location>
</feature>
<dbReference type="Gene3D" id="3.30.160.60">
    <property type="entry name" value="Classic Zinc Finger"/>
    <property type="match status" value="1"/>
</dbReference>
<keyword evidence="13" id="KW-1185">Reference proteome</keyword>
<evidence type="ECO:0000256" key="8">
    <source>
        <dbReference type="ARBA" id="ARBA00023242"/>
    </source>
</evidence>
<dbReference type="GO" id="GO:0005634">
    <property type="term" value="C:nucleus"/>
    <property type="evidence" value="ECO:0007669"/>
    <property type="project" value="UniProtKB-SubCell"/>
</dbReference>
<evidence type="ECO:0000256" key="10">
    <source>
        <dbReference type="SAM" id="SignalP"/>
    </source>
</evidence>